<evidence type="ECO:0000313" key="2">
    <source>
        <dbReference type="EMBL" id="EMD67889.1"/>
    </source>
</evidence>
<organism evidence="2 3">
    <name type="scientific">Cochliobolus sativus (strain ND90Pr / ATCC 201652)</name>
    <name type="common">Common root rot and spot blotch fungus</name>
    <name type="synonym">Bipolaris sorokiniana</name>
    <dbReference type="NCBI Taxonomy" id="665912"/>
    <lineage>
        <taxon>Eukaryota</taxon>
        <taxon>Fungi</taxon>
        <taxon>Dikarya</taxon>
        <taxon>Ascomycota</taxon>
        <taxon>Pezizomycotina</taxon>
        <taxon>Dothideomycetes</taxon>
        <taxon>Pleosporomycetidae</taxon>
        <taxon>Pleosporales</taxon>
        <taxon>Pleosporineae</taxon>
        <taxon>Pleosporaceae</taxon>
        <taxon>Bipolaris</taxon>
    </lineage>
</organism>
<reference evidence="2 3" key="1">
    <citation type="journal article" date="2012" name="PLoS Pathog.">
        <title>Diverse lifestyles and strategies of plant pathogenesis encoded in the genomes of eighteen Dothideomycetes fungi.</title>
        <authorList>
            <person name="Ohm R.A."/>
            <person name="Feau N."/>
            <person name="Henrissat B."/>
            <person name="Schoch C.L."/>
            <person name="Horwitz B.A."/>
            <person name="Barry K.W."/>
            <person name="Condon B.J."/>
            <person name="Copeland A.C."/>
            <person name="Dhillon B."/>
            <person name="Glaser F."/>
            <person name="Hesse C.N."/>
            <person name="Kosti I."/>
            <person name="LaButti K."/>
            <person name="Lindquist E.A."/>
            <person name="Lucas S."/>
            <person name="Salamov A.A."/>
            <person name="Bradshaw R.E."/>
            <person name="Ciuffetti L."/>
            <person name="Hamelin R.C."/>
            <person name="Kema G.H.J."/>
            <person name="Lawrence C."/>
            <person name="Scott J.A."/>
            <person name="Spatafora J.W."/>
            <person name="Turgeon B.G."/>
            <person name="de Wit P.J.G.M."/>
            <person name="Zhong S."/>
            <person name="Goodwin S.B."/>
            <person name="Grigoriev I.V."/>
        </authorList>
    </citation>
    <scope>NUCLEOTIDE SEQUENCE [LARGE SCALE GENOMIC DNA]</scope>
    <source>
        <strain evidence="3">ND90Pr / ATCC 201652</strain>
    </source>
</reference>
<accession>M2RMN4</accession>
<sequence length="75" mass="8716">IQLFTLPPYTTHLLQPLDISCFHPLNWNYGRCLEWVFCTGSKDVNKADFLATLAEIQRLTFTRTTIQSGWRRTGL</sequence>
<name>M2RMN4_COCSN</name>
<gene>
    <name evidence="2" type="ORF">COCSADRAFT_49817</name>
</gene>
<dbReference type="AlphaFoldDB" id="M2RMN4"/>
<dbReference type="HOGENOM" id="CLU_013929_2_4_1"/>
<dbReference type="GeneID" id="19140266"/>
<reference evidence="3" key="2">
    <citation type="journal article" date="2013" name="PLoS Genet.">
        <title>Comparative genome structure, secondary metabolite, and effector coding capacity across Cochliobolus pathogens.</title>
        <authorList>
            <person name="Condon B.J."/>
            <person name="Leng Y."/>
            <person name="Wu D."/>
            <person name="Bushley K.E."/>
            <person name="Ohm R.A."/>
            <person name="Otillar R."/>
            <person name="Martin J."/>
            <person name="Schackwitz W."/>
            <person name="Grimwood J."/>
            <person name="MohdZainudin N."/>
            <person name="Xue C."/>
            <person name="Wang R."/>
            <person name="Manning V.A."/>
            <person name="Dhillon B."/>
            <person name="Tu Z.J."/>
            <person name="Steffenson B.J."/>
            <person name="Salamov A."/>
            <person name="Sun H."/>
            <person name="Lowry S."/>
            <person name="LaButti K."/>
            <person name="Han J."/>
            <person name="Copeland A."/>
            <person name="Lindquist E."/>
            <person name="Barry K."/>
            <person name="Schmutz J."/>
            <person name="Baker S.E."/>
            <person name="Ciuffetti L.M."/>
            <person name="Grigoriev I.V."/>
            <person name="Zhong S."/>
            <person name="Turgeon B.G."/>
        </authorList>
    </citation>
    <scope>NUCLEOTIDE SEQUENCE [LARGE SCALE GENOMIC DNA]</scope>
    <source>
        <strain evidence="3">ND90Pr / ATCC 201652</strain>
    </source>
</reference>
<dbReference type="STRING" id="665912.M2RMN4"/>
<dbReference type="RefSeq" id="XP_007695638.1">
    <property type="nucleotide sequence ID" value="XM_007697448.1"/>
</dbReference>
<dbReference type="GO" id="GO:0003676">
    <property type="term" value="F:nucleic acid binding"/>
    <property type="evidence" value="ECO:0007669"/>
    <property type="project" value="InterPro"/>
</dbReference>
<evidence type="ECO:0000259" key="1">
    <source>
        <dbReference type="Pfam" id="PF03184"/>
    </source>
</evidence>
<dbReference type="OrthoDB" id="5425161at2759"/>
<proteinExistence type="predicted"/>
<keyword evidence="3" id="KW-1185">Reference proteome</keyword>
<dbReference type="Proteomes" id="UP000016934">
    <property type="component" value="Unassembled WGS sequence"/>
</dbReference>
<dbReference type="InterPro" id="IPR004875">
    <property type="entry name" value="DDE_SF_endonuclease_dom"/>
</dbReference>
<feature type="non-terminal residue" evidence="2">
    <location>
        <position position="1"/>
    </location>
</feature>
<feature type="domain" description="DDE-1" evidence="1">
    <location>
        <begin position="1"/>
        <end position="70"/>
    </location>
</feature>
<dbReference type="KEGG" id="bsc:COCSADRAFT_49817"/>
<dbReference type="Pfam" id="PF03184">
    <property type="entry name" value="DDE_1"/>
    <property type="match status" value="1"/>
</dbReference>
<evidence type="ECO:0000313" key="3">
    <source>
        <dbReference type="Proteomes" id="UP000016934"/>
    </source>
</evidence>
<protein>
    <recommendedName>
        <fullName evidence="1">DDE-1 domain-containing protein</fullName>
    </recommendedName>
</protein>
<feature type="non-terminal residue" evidence="2">
    <location>
        <position position="75"/>
    </location>
</feature>
<dbReference type="EMBL" id="KB445638">
    <property type="protein sequence ID" value="EMD67889.1"/>
    <property type="molecule type" value="Genomic_DNA"/>
</dbReference>